<evidence type="ECO:0000313" key="3">
    <source>
        <dbReference type="Proteomes" id="UP000324800"/>
    </source>
</evidence>
<dbReference type="EMBL" id="SNRW01001317">
    <property type="protein sequence ID" value="KAA6396888.1"/>
    <property type="molecule type" value="Genomic_DNA"/>
</dbReference>
<sequence length="149" mass="17343">MLMKEIILFMLRKEIILFMFMKEIILFMDVEIKNQKVDCIMNVNVEVIGSDYWELDAYYLQINMNEVKLVIQLAIIRDICLVLILYCVFEAEDIGEQIDDTADTYYVYYYYYGGGILGGGGISNVYISTDISDKVVSYVAMNWNNLVLM</sequence>
<protein>
    <submittedName>
        <fullName evidence="2">Uncharacterized protein</fullName>
    </submittedName>
</protein>
<feature type="transmembrane region" description="Helical" evidence="1">
    <location>
        <begin position="109"/>
        <end position="127"/>
    </location>
</feature>
<keyword evidence="1" id="KW-1133">Transmembrane helix</keyword>
<reference evidence="2 3" key="1">
    <citation type="submission" date="2019-03" db="EMBL/GenBank/DDBJ databases">
        <title>Single cell metagenomics reveals metabolic interactions within the superorganism composed of flagellate Streblomastix strix and complex community of Bacteroidetes bacteria on its surface.</title>
        <authorList>
            <person name="Treitli S.C."/>
            <person name="Kolisko M."/>
            <person name="Husnik F."/>
            <person name="Keeling P."/>
            <person name="Hampl V."/>
        </authorList>
    </citation>
    <scope>NUCLEOTIDE SEQUENCE [LARGE SCALE GENOMIC DNA]</scope>
    <source>
        <strain evidence="2">ST1C</strain>
    </source>
</reference>
<dbReference type="Proteomes" id="UP000324800">
    <property type="component" value="Unassembled WGS sequence"/>
</dbReference>
<dbReference type="AlphaFoldDB" id="A0A5J4WPV2"/>
<organism evidence="2 3">
    <name type="scientific">Streblomastix strix</name>
    <dbReference type="NCBI Taxonomy" id="222440"/>
    <lineage>
        <taxon>Eukaryota</taxon>
        <taxon>Metamonada</taxon>
        <taxon>Preaxostyla</taxon>
        <taxon>Oxymonadida</taxon>
        <taxon>Streblomastigidae</taxon>
        <taxon>Streblomastix</taxon>
    </lineage>
</organism>
<name>A0A5J4WPV2_9EUKA</name>
<keyword evidence="1" id="KW-0472">Membrane</keyword>
<proteinExistence type="predicted"/>
<gene>
    <name evidence="2" type="ORF">EZS28_007585</name>
</gene>
<comment type="caution">
    <text evidence="2">The sequence shown here is derived from an EMBL/GenBank/DDBJ whole genome shotgun (WGS) entry which is preliminary data.</text>
</comment>
<keyword evidence="1" id="KW-0812">Transmembrane</keyword>
<accession>A0A5J4WPV2</accession>
<feature type="transmembrane region" description="Helical" evidence="1">
    <location>
        <begin position="69"/>
        <end position="89"/>
    </location>
</feature>
<evidence type="ECO:0000313" key="2">
    <source>
        <dbReference type="EMBL" id="KAA6396888.1"/>
    </source>
</evidence>
<evidence type="ECO:0000256" key="1">
    <source>
        <dbReference type="SAM" id="Phobius"/>
    </source>
</evidence>